<keyword evidence="2 3" id="KW-0560">Oxidoreductase</keyword>
<feature type="binding site" evidence="3">
    <location>
        <position position="265"/>
    </location>
    <ligand>
        <name>substrate</name>
    </ligand>
</feature>
<dbReference type="HAMAP" id="MF_01024">
    <property type="entry name" value="HisD"/>
    <property type="match status" value="1"/>
</dbReference>
<dbReference type="Gene3D" id="3.40.50.1980">
    <property type="entry name" value="Nitrogenase molybdenum iron protein domain"/>
    <property type="match status" value="2"/>
</dbReference>
<dbReference type="Gene3D" id="1.20.5.1300">
    <property type="match status" value="1"/>
</dbReference>
<feature type="binding site" evidence="3">
    <location>
        <position position="363"/>
    </location>
    <ligand>
        <name>substrate</name>
    </ligand>
</feature>
<dbReference type="EMBL" id="JAEVLS010000002">
    <property type="protein sequence ID" value="MBM0105701.1"/>
    <property type="molecule type" value="Genomic_DNA"/>
</dbReference>
<comment type="function">
    <text evidence="3">Catalyzes the sequential NAD-dependent oxidations of L-histidinol to L-histidinaldehyde and then to L-histidine.</text>
</comment>
<organism evidence="6 7">
    <name type="scientific">Steroidobacter gossypii</name>
    <dbReference type="NCBI Taxonomy" id="2805490"/>
    <lineage>
        <taxon>Bacteria</taxon>
        <taxon>Pseudomonadati</taxon>
        <taxon>Pseudomonadota</taxon>
        <taxon>Gammaproteobacteria</taxon>
        <taxon>Steroidobacterales</taxon>
        <taxon>Steroidobacteraceae</taxon>
        <taxon>Steroidobacter</taxon>
    </lineage>
</organism>
<feature type="active site" description="Proton acceptor" evidence="3">
    <location>
        <position position="329"/>
    </location>
</feature>
<evidence type="ECO:0000256" key="1">
    <source>
        <dbReference type="ARBA" id="ARBA00010178"/>
    </source>
</evidence>
<dbReference type="InterPro" id="IPR012131">
    <property type="entry name" value="Hstdl_DH"/>
</dbReference>
<keyword evidence="3" id="KW-0479">Metal-binding</keyword>
<accession>A0ABS1WXK2</accession>
<feature type="binding site" evidence="3">
    <location>
        <position position="262"/>
    </location>
    <ligand>
        <name>substrate</name>
    </ligand>
</feature>
<evidence type="ECO:0000256" key="3">
    <source>
        <dbReference type="HAMAP-Rule" id="MF_01024"/>
    </source>
</evidence>
<feature type="binding site" evidence="3">
    <location>
        <position position="422"/>
    </location>
    <ligand>
        <name>substrate</name>
    </ligand>
</feature>
<evidence type="ECO:0000256" key="4">
    <source>
        <dbReference type="PIRNR" id="PIRNR000099"/>
    </source>
</evidence>
<feature type="binding site" evidence="3">
    <location>
        <position position="240"/>
    </location>
    <ligand>
        <name>substrate</name>
    </ligand>
</feature>
<evidence type="ECO:0000313" key="7">
    <source>
        <dbReference type="Proteomes" id="UP000661077"/>
    </source>
</evidence>
<dbReference type="NCBIfam" id="TIGR00069">
    <property type="entry name" value="hisD"/>
    <property type="match status" value="1"/>
</dbReference>
<dbReference type="SUPFAM" id="SSF53720">
    <property type="entry name" value="ALDH-like"/>
    <property type="match status" value="1"/>
</dbReference>
<dbReference type="InterPro" id="IPR016161">
    <property type="entry name" value="Ald_DH/histidinol_DH"/>
</dbReference>
<comment type="similarity">
    <text evidence="1 3 4 5">Belongs to the histidinol dehydrogenase family.</text>
</comment>
<comment type="catalytic activity">
    <reaction evidence="3">
        <text>L-histidinol + 2 NAD(+) + H2O = L-histidine + 2 NADH + 3 H(+)</text>
        <dbReference type="Rhea" id="RHEA:20641"/>
        <dbReference type="ChEBI" id="CHEBI:15377"/>
        <dbReference type="ChEBI" id="CHEBI:15378"/>
        <dbReference type="ChEBI" id="CHEBI:57540"/>
        <dbReference type="ChEBI" id="CHEBI:57595"/>
        <dbReference type="ChEBI" id="CHEBI:57699"/>
        <dbReference type="ChEBI" id="CHEBI:57945"/>
        <dbReference type="EC" id="1.1.1.23"/>
    </reaction>
</comment>
<protein>
    <recommendedName>
        <fullName evidence="3">Histidinol dehydrogenase</fullName>
        <shortName evidence="3">HDH</shortName>
        <ecNumber evidence="3">1.1.1.23</ecNumber>
    </recommendedName>
</protein>
<feature type="binding site" evidence="3">
    <location>
        <position position="422"/>
    </location>
    <ligand>
        <name>Zn(2+)</name>
        <dbReference type="ChEBI" id="CHEBI:29105"/>
    </ligand>
</feature>
<proteinExistence type="inferred from homology"/>
<dbReference type="PRINTS" id="PR00083">
    <property type="entry name" value="HOLDHDRGNASE"/>
</dbReference>
<evidence type="ECO:0000256" key="2">
    <source>
        <dbReference type="ARBA" id="ARBA00023002"/>
    </source>
</evidence>
<dbReference type="PIRSF" id="PIRSF000099">
    <property type="entry name" value="Histidinol_dh"/>
    <property type="match status" value="1"/>
</dbReference>
<comment type="caution">
    <text evidence="3">Lacks conserved residue(s) required for the propagation of feature annotation.</text>
</comment>
<keyword evidence="3" id="KW-0368">Histidine biosynthesis</keyword>
<comment type="cofactor">
    <cofactor evidence="3">
        <name>Zn(2+)</name>
        <dbReference type="ChEBI" id="CHEBI:29105"/>
    </cofactor>
    <text evidence="3">Binds 1 zinc ion per subunit.</text>
</comment>
<feature type="active site" description="Proton acceptor" evidence="3">
    <location>
        <position position="330"/>
    </location>
</feature>
<name>A0ABS1WXK2_9GAMM</name>
<dbReference type="EC" id="1.1.1.23" evidence="3"/>
<sequence>MTLALLDWSALSADQRQAALRRPAQADAEGLHRRVSEIIKDVRSRGDQAVLELTERFDGVKLPSLEVSAAEFAAAETALSTEQRAALERAIANVRRFHEAQLGSTLRVETSPGVVCERHFRAIDAVGLYVPAGVAPLPSAAIMSAVPASIAGCPTRIMCTPPRKDGTADPAVLVVAKLCGVDRVFKAGGAQAIAAMAYGTQSVPKVDKVFGPGSAWVTAAKILAANDPEGAALDLPAGPSEVLVIADERANAEFVAADLLAQAEHSADAQAILVTTSRALAEAAIEQLEAQMRRLGRESTLRESIDHARLFLVDSLPCAFELSNAYAPEHLIVQVGNARDWLPSIRNAGSVFLGAWTPETMGDYCSGTNHVLPTYGFARAYSGLSLVDFQKRMTVQELTAEGLRDLGPTAVTIAGLEGLDAHANAVQVRLRQLSNPS</sequence>
<dbReference type="InterPro" id="IPR022695">
    <property type="entry name" value="Histidinol_DH_monofunct"/>
</dbReference>
<feature type="binding site" evidence="3">
    <location>
        <position position="262"/>
    </location>
    <ligand>
        <name>Zn(2+)</name>
        <dbReference type="ChEBI" id="CHEBI:29105"/>
    </ligand>
</feature>
<comment type="caution">
    <text evidence="6">The sequence shown here is derived from an EMBL/GenBank/DDBJ whole genome shotgun (WGS) entry which is preliminary data.</text>
</comment>
<feature type="binding site" evidence="3">
    <location>
        <position position="363"/>
    </location>
    <ligand>
        <name>Zn(2+)</name>
        <dbReference type="ChEBI" id="CHEBI:29105"/>
    </ligand>
</feature>
<keyword evidence="7" id="KW-1185">Reference proteome</keyword>
<reference evidence="6 7" key="1">
    <citation type="journal article" date="2021" name="Int. J. Syst. Evol. Microbiol.">
        <title>Steroidobacter gossypii sp. nov., isolated from soil of cotton cropping field.</title>
        <authorList>
            <person name="Huang R."/>
            <person name="Yang S."/>
            <person name="Zhen C."/>
            <person name="Liu W."/>
        </authorList>
    </citation>
    <scope>NUCLEOTIDE SEQUENCE [LARGE SCALE GENOMIC DNA]</scope>
    <source>
        <strain evidence="6 7">S1-65</strain>
    </source>
</reference>
<feature type="binding site" evidence="3">
    <location>
        <position position="330"/>
    </location>
    <ligand>
        <name>substrate</name>
    </ligand>
</feature>
<dbReference type="CDD" id="cd06572">
    <property type="entry name" value="Histidinol_dh"/>
    <property type="match status" value="1"/>
</dbReference>
<gene>
    <name evidence="3 6" type="primary">hisD</name>
    <name evidence="6" type="ORF">JM946_13130</name>
</gene>
<keyword evidence="3" id="KW-0028">Amino-acid biosynthesis</keyword>
<comment type="pathway">
    <text evidence="3">Amino-acid biosynthesis; L-histidine biosynthesis; L-histidine from 5-phospho-alpha-D-ribose 1-diphosphate: step 9/9.</text>
</comment>
<dbReference type="PANTHER" id="PTHR21256">
    <property type="entry name" value="HISTIDINOL DEHYDROGENASE HDH"/>
    <property type="match status" value="1"/>
</dbReference>
<feature type="binding site" evidence="3">
    <location>
        <position position="417"/>
    </location>
    <ligand>
        <name>substrate</name>
    </ligand>
</feature>
<dbReference type="GO" id="GO:0004399">
    <property type="term" value="F:histidinol dehydrogenase activity"/>
    <property type="evidence" value="ECO:0007669"/>
    <property type="project" value="UniProtKB-EC"/>
</dbReference>
<dbReference type="Pfam" id="PF00815">
    <property type="entry name" value="Histidinol_dh"/>
    <property type="match status" value="1"/>
</dbReference>
<evidence type="ECO:0000313" key="6">
    <source>
        <dbReference type="EMBL" id="MBM0105701.1"/>
    </source>
</evidence>
<keyword evidence="3" id="KW-0520">NAD</keyword>
<evidence type="ECO:0000256" key="5">
    <source>
        <dbReference type="RuleBase" id="RU004175"/>
    </source>
</evidence>
<dbReference type="PANTHER" id="PTHR21256:SF2">
    <property type="entry name" value="HISTIDINE BIOSYNTHESIS TRIFUNCTIONAL PROTEIN"/>
    <property type="match status" value="1"/>
</dbReference>
<keyword evidence="3" id="KW-0862">Zinc</keyword>
<dbReference type="Proteomes" id="UP000661077">
    <property type="component" value="Unassembled WGS sequence"/>
</dbReference>
<feature type="binding site" evidence="3">
    <location>
        <position position="265"/>
    </location>
    <ligand>
        <name>Zn(2+)</name>
        <dbReference type="ChEBI" id="CHEBI:29105"/>
    </ligand>
</feature>